<keyword evidence="1" id="KW-0175">Coiled coil</keyword>
<evidence type="ECO:0000313" key="4">
    <source>
        <dbReference type="EMBL" id="PAN22430.1"/>
    </source>
</evidence>
<organism evidence="4">
    <name type="scientific">Panicum hallii</name>
    <dbReference type="NCBI Taxonomy" id="206008"/>
    <lineage>
        <taxon>Eukaryota</taxon>
        <taxon>Viridiplantae</taxon>
        <taxon>Streptophyta</taxon>
        <taxon>Embryophyta</taxon>
        <taxon>Tracheophyta</taxon>
        <taxon>Spermatophyta</taxon>
        <taxon>Magnoliopsida</taxon>
        <taxon>Liliopsida</taxon>
        <taxon>Poales</taxon>
        <taxon>Poaceae</taxon>
        <taxon>PACMAD clade</taxon>
        <taxon>Panicoideae</taxon>
        <taxon>Panicodae</taxon>
        <taxon>Paniceae</taxon>
        <taxon>Panicinae</taxon>
        <taxon>Panicum</taxon>
        <taxon>Panicum sect. Panicum</taxon>
    </lineage>
</organism>
<dbReference type="EMBL" id="CM008049">
    <property type="protein sequence ID" value="PAN22430.1"/>
    <property type="molecule type" value="Genomic_DNA"/>
</dbReference>
<name>A0A2S3HGF0_9POAL</name>
<dbReference type="Proteomes" id="UP000243499">
    <property type="component" value="Chromosome 4"/>
</dbReference>
<dbReference type="AlphaFoldDB" id="A0A2S3HGF0"/>
<reference evidence="4" key="1">
    <citation type="submission" date="2018-04" db="EMBL/GenBank/DDBJ databases">
        <title>WGS assembly of Panicum hallii.</title>
        <authorList>
            <person name="Lovell J."/>
            <person name="Jenkins J."/>
            <person name="Lowry D."/>
            <person name="Mamidi S."/>
            <person name="Sreedasyam A."/>
            <person name="Weng X."/>
            <person name="Barry K."/>
            <person name="Bonette J."/>
            <person name="Campitelli B."/>
            <person name="Daum C."/>
            <person name="Gordon S."/>
            <person name="Gould B."/>
            <person name="Lipzen A."/>
            <person name="Macqueen A."/>
            <person name="Palacio-Mejia J."/>
            <person name="Plott C."/>
            <person name="Shakirov E."/>
            <person name="Shu S."/>
            <person name="Yoshinaga Y."/>
            <person name="Zane M."/>
            <person name="Rokhsar D."/>
            <person name="Grimwood J."/>
            <person name="Schmutz J."/>
            <person name="Juenger T."/>
        </authorList>
    </citation>
    <scope>NUCLEOTIDE SEQUENCE [LARGE SCALE GENOMIC DNA]</scope>
    <source>
        <strain evidence="4">FIL2</strain>
    </source>
</reference>
<dbReference type="Pfam" id="PF14303">
    <property type="entry name" value="NAM-associated"/>
    <property type="match status" value="1"/>
</dbReference>
<evidence type="ECO:0000259" key="3">
    <source>
        <dbReference type="Pfam" id="PF14303"/>
    </source>
</evidence>
<protein>
    <recommendedName>
        <fullName evidence="3">No apical meristem-associated C-terminal domain-containing protein</fullName>
    </recommendedName>
</protein>
<feature type="coiled-coil region" evidence="1">
    <location>
        <begin position="469"/>
        <end position="503"/>
    </location>
</feature>
<dbReference type="InterPro" id="IPR029466">
    <property type="entry name" value="NAM-associated_C"/>
</dbReference>
<dbReference type="PANTHER" id="PTHR45125">
    <property type="entry name" value="F21J9.4-RELATED"/>
    <property type="match status" value="1"/>
</dbReference>
<dbReference type="PANTHER" id="PTHR45125:SF40">
    <property type="entry name" value="OS06G0117800 PROTEIN"/>
    <property type="match status" value="1"/>
</dbReference>
<accession>A0A2S3HGF0</accession>
<proteinExistence type="predicted"/>
<evidence type="ECO:0000256" key="2">
    <source>
        <dbReference type="SAM" id="MobiDB-lite"/>
    </source>
</evidence>
<feature type="domain" description="No apical meristem-associated C-terminal" evidence="3">
    <location>
        <begin position="341"/>
        <end position="527"/>
    </location>
</feature>
<dbReference type="Gramene" id="PAN22430">
    <property type="protein sequence ID" value="PAN22430"/>
    <property type="gene ID" value="PAHAL_4G019000"/>
</dbReference>
<feature type="region of interest" description="Disordered" evidence="2">
    <location>
        <begin position="379"/>
        <end position="419"/>
    </location>
</feature>
<gene>
    <name evidence="4" type="ORF">PAHAL_4G019000</name>
</gene>
<feature type="region of interest" description="Disordered" evidence="2">
    <location>
        <begin position="113"/>
        <end position="140"/>
    </location>
</feature>
<feature type="compositionally biased region" description="Polar residues" evidence="2">
    <location>
        <begin position="128"/>
        <end position="140"/>
    </location>
</feature>
<evidence type="ECO:0000256" key="1">
    <source>
        <dbReference type="SAM" id="Coils"/>
    </source>
</evidence>
<sequence length="546" mass="61575">MRVQNWSEAKMPTFQVVRALPKRSSGTTPARSAPSMYCIPSGLSCRPTDTTWYRSGTALRRATEKVPARSRATSAPWKPTTRLTPEKVASVLELVFSAWMVSASCRSRMVPDCPYSRRSSRASETSRMENTLTPCANNDGNSEAYVEGQEWEFPLSDSLEDLDNLTLPQMRQALGLRRPIPLHPAAVNVEATQEHTEVIGQTPELQIPVPQSKRDGKGKGKAKVAGNFSGKRVSQRGKSFSKEEDKIICSAFLNVSKDPITGTSQSSGGYYQRIHKYFVENIEGPSTRSQVAICNRWLTIQKAVNKFCGHLSTVERLNKSGKTEQDRIDDAVKMYEQSEPWTFMHCWNILRHEAKWSDKMVEINSGGRSTKVNQQVAGNIEGQQRQSENDDNGQPARPEGRDTAKKRKSRGTADNDASSAAIEVLQSMNARGQIKDDKEDSQMAQILQRKDAKIELQQNMIALQREEMQKRWELEKEKLNLTREEVQLRKEQTKVEMMKAEAHFMGQDLDKLAPHLKEYYMSIQREIMERRGIISSPTSSSGPSMP</sequence>